<gene>
    <name evidence="1" type="ORF">US54_C0035G0009</name>
</gene>
<reference evidence="1 2" key="1">
    <citation type="journal article" date="2015" name="Nature">
        <title>rRNA introns, odd ribosomes, and small enigmatic genomes across a large radiation of phyla.</title>
        <authorList>
            <person name="Brown C.T."/>
            <person name="Hug L.A."/>
            <person name="Thomas B.C."/>
            <person name="Sharon I."/>
            <person name="Castelle C.J."/>
            <person name="Singh A."/>
            <person name="Wilkins M.J."/>
            <person name="Williams K.H."/>
            <person name="Banfield J.F."/>
        </authorList>
    </citation>
    <scope>NUCLEOTIDE SEQUENCE [LARGE SCALE GENOMIC DNA]</scope>
</reference>
<protein>
    <submittedName>
        <fullName evidence="1">Uncharacterized protein</fullName>
    </submittedName>
</protein>
<dbReference type="STRING" id="1618481.US54_C0035G0009"/>
<comment type="caution">
    <text evidence="1">The sequence shown here is derived from an EMBL/GenBank/DDBJ whole genome shotgun (WGS) entry which is preliminary data.</text>
</comment>
<name>A0A0G0H5L1_9BACT</name>
<dbReference type="EMBL" id="LBTJ01000035">
    <property type="protein sequence ID" value="KKQ37427.1"/>
    <property type="molecule type" value="Genomic_DNA"/>
</dbReference>
<organism evidence="1 2">
    <name type="scientific">Candidatus Roizmanbacteria bacterium GW2011_GWA2_37_7</name>
    <dbReference type="NCBI Taxonomy" id="1618481"/>
    <lineage>
        <taxon>Bacteria</taxon>
        <taxon>Candidatus Roizmaniibacteriota</taxon>
    </lineage>
</organism>
<sequence>MSQSKLELSPKVFQVEARTTEPDEEKQLIAAVKLLELMNIRTIDVSQKGDSRTGKERERYAVDILQDPGKHKAFVATYDIDFPATAVLSLYGVRNSRIPLGFAVTEFGRKLKIAMHLLLWELYYALTV</sequence>
<dbReference type="AlphaFoldDB" id="A0A0G0H5L1"/>
<proteinExistence type="predicted"/>
<accession>A0A0G0H5L1</accession>
<dbReference type="Proteomes" id="UP000034471">
    <property type="component" value="Unassembled WGS sequence"/>
</dbReference>
<evidence type="ECO:0000313" key="1">
    <source>
        <dbReference type="EMBL" id="KKQ37427.1"/>
    </source>
</evidence>
<evidence type="ECO:0000313" key="2">
    <source>
        <dbReference type="Proteomes" id="UP000034471"/>
    </source>
</evidence>